<dbReference type="CDD" id="cd06850">
    <property type="entry name" value="biotinyl_domain"/>
    <property type="match status" value="1"/>
</dbReference>
<feature type="domain" description="Lipoyl-binding" evidence="7">
    <location>
        <begin position="608"/>
        <end position="684"/>
    </location>
</feature>
<sequence>MVPCNKGGGVYNPATPMFSKILIANRGEIACRVIRTCERLAVRTVAVHSDVDAHALHVEQADEAYCIGGPRPADSYLNGERIIAVAKACGAEAIHPGYGFLSENEDFARAVEKAGLVFIGPTPEAIEQMGLKDRAKAIMEKAGVPVVPGYHGEKQEEKFLAGEAKKVGYPLLIKAVAGGGGKGMRLVTKDSEFAEQLAAARREAKNAFGDDRVLLERFVQGPHHIEFQVFGDTHGHYVHLFERECSIQRRHQKVLEETPSPYLDDDMREAMGKAAVAAARAIKYRGAGTIEFIAGADRQFFFMEMNTRLQVEHPVTEMITGEDLVEWQLRVAAGEPLPLQQAEILSGGHSIEVRLCAENPANNFLPEIGTIGVLREPHDTAEEGHEHHAHADVRLDTGVREGDEVSVYYDPMIAKLIVWGDDRPEAARRMQAALAETQLLGVKTNLAFLERVVRHPAFLAGETDTGFIERHRADLLPAVGDVPLEALVAAAARVFLDEQRAHADAPSSPWNDARGWRLNQPALRRMEFRAADDNVIAVDAVMKAGHATVTVGGKAHRVTIGPSHGDRLQIGLDDETFFAHVARLGAAISAVVPAGRFELELVDPFHYEPAESMPDARLTALMPGRVVKLMAKAGESVKKGQALLILEAMKMEHTIVSPRDGVIDRVAFEENQLVPADAVLFAFKE</sequence>
<dbReference type="Gene3D" id="3.30.700.40">
    <property type="match status" value="1"/>
</dbReference>
<evidence type="ECO:0000256" key="6">
    <source>
        <dbReference type="PROSITE-ProRule" id="PRU00409"/>
    </source>
</evidence>
<evidence type="ECO:0000256" key="3">
    <source>
        <dbReference type="ARBA" id="ARBA00022741"/>
    </source>
</evidence>
<dbReference type="SUPFAM" id="SSF51246">
    <property type="entry name" value="Rudiment single hybrid motif"/>
    <property type="match status" value="1"/>
</dbReference>
<dbReference type="PANTHER" id="PTHR18866:SF33">
    <property type="entry name" value="METHYLCROTONOYL-COA CARBOXYLASE SUBUNIT ALPHA, MITOCHONDRIAL-RELATED"/>
    <property type="match status" value="1"/>
</dbReference>
<dbReference type="PROSITE" id="PS00867">
    <property type="entry name" value="CPSASE_2"/>
    <property type="match status" value="1"/>
</dbReference>
<dbReference type="PROSITE" id="PS50979">
    <property type="entry name" value="BC"/>
    <property type="match status" value="1"/>
</dbReference>
<dbReference type="FunFam" id="3.30.470.20:FF:000028">
    <property type="entry name" value="Methylcrotonoyl-CoA carboxylase subunit alpha, mitochondrial"/>
    <property type="match status" value="1"/>
</dbReference>
<dbReference type="EMBL" id="CP053073">
    <property type="protein sequence ID" value="QJR14956.1"/>
    <property type="molecule type" value="Genomic_DNA"/>
</dbReference>
<dbReference type="Pfam" id="PF00289">
    <property type="entry name" value="Biotin_carb_N"/>
    <property type="match status" value="1"/>
</dbReference>
<evidence type="ECO:0000259" key="7">
    <source>
        <dbReference type="PROSITE" id="PS50968"/>
    </source>
</evidence>
<dbReference type="InterPro" id="IPR011053">
    <property type="entry name" value="Single_hybrid_motif"/>
</dbReference>
<dbReference type="FunFam" id="3.40.50.20:FF:000010">
    <property type="entry name" value="Propionyl-CoA carboxylase subunit alpha"/>
    <property type="match status" value="1"/>
</dbReference>
<dbReference type="Pfam" id="PF02785">
    <property type="entry name" value="Biotin_carb_C"/>
    <property type="match status" value="1"/>
</dbReference>
<evidence type="ECO:0000256" key="4">
    <source>
        <dbReference type="ARBA" id="ARBA00022840"/>
    </source>
</evidence>
<keyword evidence="3 6" id="KW-0547">Nucleotide-binding</keyword>
<keyword evidence="2" id="KW-0436">Ligase</keyword>
<protein>
    <submittedName>
        <fullName evidence="10">Acetyl-/propionyl-coenzyme A carboxylase alpha chain</fullName>
    </submittedName>
</protein>
<dbReference type="InterPro" id="IPR005479">
    <property type="entry name" value="CPAse_ATP-bd"/>
</dbReference>
<organism evidence="10 11">
    <name type="scientific">Usitatibacter palustris</name>
    <dbReference type="NCBI Taxonomy" id="2732487"/>
    <lineage>
        <taxon>Bacteria</taxon>
        <taxon>Pseudomonadati</taxon>
        <taxon>Pseudomonadota</taxon>
        <taxon>Betaproteobacteria</taxon>
        <taxon>Nitrosomonadales</taxon>
        <taxon>Usitatibacteraceae</taxon>
        <taxon>Usitatibacter</taxon>
    </lineage>
</organism>
<dbReference type="Pfam" id="PF21139">
    <property type="entry name" value="BT_MCC_alpha"/>
    <property type="match status" value="1"/>
</dbReference>
<dbReference type="InterPro" id="IPR016185">
    <property type="entry name" value="PreATP-grasp_dom_sf"/>
</dbReference>
<evidence type="ECO:0000259" key="8">
    <source>
        <dbReference type="PROSITE" id="PS50975"/>
    </source>
</evidence>
<evidence type="ECO:0000259" key="9">
    <source>
        <dbReference type="PROSITE" id="PS50979"/>
    </source>
</evidence>
<dbReference type="KEGG" id="upl:DSM104440_01771"/>
<dbReference type="GO" id="GO:0016874">
    <property type="term" value="F:ligase activity"/>
    <property type="evidence" value="ECO:0007669"/>
    <property type="project" value="UniProtKB-KW"/>
</dbReference>
<dbReference type="InterPro" id="IPR050856">
    <property type="entry name" value="Biotin_carboxylase_complex"/>
</dbReference>
<dbReference type="SMART" id="SM00878">
    <property type="entry name" value="Biotin_carb_C"/>
    <property type="match status" value="1"/>
</dbReference>
<dbReference type="PROSITE" id="PS50968">
    <property type="entry name" value="BIOTINYL_LIPOYL"/>
    <property type="match status" value="1"/>
</dbReference>
<dbReference type="SUPFAM" id="SSF51230">
    <property type="entry name" value="Single hybrid motif"/>
    <property type="match status" value="1"/>
</dbReference>
<gene>
    <name evidence="10" type="primary">accA1</name>
    <name evidence="10" type="ORF">DSM104440_01771</name>
</gene>
<evidence type="ECO:0000256" key="5">
    <source>
        <dbReference type="ARBA" id="ARBA00023267"/>
    </source>
</evidence>
<dbReference type="PANTHER" id="PTHR18866">
    <property type="entry name" value="CARBOXYLASE:PYRUVATE/ACETYL-COA/PROPIONYL-COA CARBOXYLASE"/>
    <property type="match status" value="1"/>
</dbReference>
<dbReference type="GO" id="GO:0005524">
    <property type="term" value="F:ATP binding"/>
    <property type="evidence" value="ECO:0007669"/>
    <property type="project" value="UniProtKB-UniRule"/>
</dbReference>
<evidence type="ECO:0000313" key="11">
    <source>
        <dbReference type="Proteomes" id="UP000503096"/>
    </source>
</evidence>
<dbReference type="SUPFAM" id="SSF52440">
    <property type="entry name" value="PreATP-grasp domain"/>
    <property type="match status" value="1"/>
</dbReference>
<dbReference type="PROSITE" id="PS50975">
    <property type="entry name" value="ATP_GRASP"/>
    <property type="match status" value="1"/>
</dbReference>
<evidence type="ECO:0000256" key="1">
    <source>
        <dbReference type="ARBA" id="ARBA00001953"/>
    </source>
</evidence>
<dbReference type="FunFam" id="3.30.1490.20:FF:000003">
    <property type="entry name" value="acetyl-CoA carboxylase isoform X1"/>
    <property type="match status" value="1"/>
</dbReference>
<dbReference type="InterPro" id="IPR005481">
    <property type="entry name" value="BC-like_N"/>
</dbReference>
<keyword evidence="5" id="KW-0092">Biotin</keyword>
<dbReference type="AlphaFoldDB" id="A0A6M4H5Q7"/>
<dbReference type="InParanoid" id="A0A6M4H5Q7"/>
<dbReference type="InterPro" id="IPR005482">
    <property type="entry name" value="Biotin_COase_C"/>
</dbReference>
<dbReference type="Gene3D" id="2.40.50.100">
    <property type="match status" value="1"/>
</dbReference>
<dbReference type="InterPro" id="IPR011764">
    <property type="entry name" value="Biotin_carboxylation_dom"/>
</dbReference>
<dbReference type="SUPFAM" id="SSF56059">
    <property type="entry name" value="Glutathione synthetase ATP-binding domain-like"/>
    <property type="match status" value="1"/>
</dbReference>
<feature type="domain" description="Biotin carboxylation" evidence="9">
    <location>
        <begin position="17"/>
        <end position="473"/>
    </location>
</feature>
<keyword evidence="11" id="KW-1185">Reference proteome</keyword>
<dbReference type="InterPro" id="IPR048429">
    <property type="entry name" value="MCC_alpha_BT"/>
</dbReference>
<comment type="cofactor">
    <cofactor evidence="1">
        <name>biotin</name>
        <dbReference type="ChEBI" id="CHEBI:57586"/>
    </cofactor>
</comment>
<dbReference type="InterPro" id="IPR001882">
    <property type="entry name" value="Biotin_BS"/>
</dbReference>
<dbReference type="InterPro" id="IPR011054">
    <property type="entry name" value="Rudment_hybrid_motif"/>
</dbReference>
<dbReference type="InterPro" id="IPR011761">
    <property type="entry name" value="ATP-grasp"/>
</dbReference>
<dbReference type="Proteomes" id="UP000503096">
    <property type="component" value="Chromosome"/>
</dbReference>
<keyword evidence="4 6" id="KW-0067">ATP-binding</keyword>
<name>A0A6M4H5Q7_9PROT</name>
<dbReference type="Pfam" id="PF00364">
    <property type="entry name" value="Biotin_lipoyl"/>
    <property type="match status" value="1"/>
</dbReference>
<accession>A0A6M4H5Q7</accession>
<evidence type="ECO:0000313" key="10">
    <source>
        <dbReference type="EMBL" id="QJR14956.1"/>
    </source>
</evidence>
<dbReference type="InterPro" id="IPR000089">
    <property type="entry name" value="Biotin_lipoyl"/>
</dbReference>
<reference evidence="10 11" key="1">
    <citation type="submission" date="2020-04" db="EMBL/GenBank/DDBJ databases">
        <title>Usitatibacter rugosus gen. nov., sp. nov. and Usitatibacter palustris sp. nov., novel members of Usitatibacteraceae fam. nov. within the order Nitrosomonadales isolated from soil.</title>
        <authorList>
            <person name="Huber K.J."/>
            <person name="Neumann-Schaal M."/>
            <person name="Geppert A."/>
            <person name="Luckner M."/>
            <person name="Wanner G."/>
            <person name="Overmann J."/>
        </authorList>
    </citation>
    <scope>NUCLEOTIDE SEQUENCE [LARGE SCALE GENOMIC DNA]</scope>
    <source>
        <strain evidence="10 11">Swamp67</strain>
    </source>
</reference>
<dbReference type="GO" id="GO:0046872">
    <property type="term" value="F:metal ion binding"/>
    <property type="evidence" value="ECO:0007669"/>
    <property type="project" value="InterPro"/>
</dbReference>
<proteinExistence type="predicted"/>
<dbReference type="NCBIfam" id="NF006367">
    <property type="entry name" value="PRK08591.1"/>
    <property type="match status" value="1"/>
</dbReference>
<dbReference type="PROSITE" id="PS00188">
    <property type="entry name" value="BIOTIN"/>
    <property type="match status" value="1"/>
</dbReference>
<dbReference type="Pfam" id="PF02786">
    <property type="entry name" value="CPSase_L_D2"/>
    <property type="match status" value="1"/>
</dbReference>
<feature type="domain" description="ATP-grasp" evidence="8">
    <location>
        <begin position="136"/>
        <end position="333"/>
    </location>
</feature>
<dbReference type="Gene3D" id="3.30.470.20">
    <property type="entry name" value="ATP-grasp fold, B domain"/>
    <property type="match status" value="1"/>
</dbReference>
<evidence type="ECO:0000256" key="2">
    <source>
        <dbReference type="ARBA" id="ARBA00022598"/>
    </source>
</evidence>